<dbReference type="RefSeq" id="WP_071177695.1">
    <property type="nucleotide sequence ID" value="NZ_CP017832.1"/>
</dbReference>
<name>A0A1D9P5N7_9FIRM</name>
<reference evidence="2" key="1">
    <citation type="submission" date="2016-10" db="EMBL/GenBank/DDBJ databases">
        <title>The complete genome sequence of the rumen bacterium Butyrivibrio hungatei MB2003.</title>
        <authorList>
            <person name="Palevich N."/>
            <person name="Kelly W.J."/>
            <person name="Leahy S.C."/>
            <person name="Altermann E."/>
            <person name="Rakonjac J."/>
            <person name="Attwood G.T."/>
        </authorList>
    </citation>
    <scope>NUCLEOTIDE SEQUENCE [LARGE SCALE GENOMIC DNA]</scope>
    <source>
        <strain evidence="2">MB2003</strain>
        <plasmid evidence="2">Plasmid pnp144</plasmid>
    </source>
</reference>
<keyword evidence="1" id="KW-0614">Plasmid</keyword>
<evidence type="ECO:0000313" key="1">
    <source>
        <dbReference type="EMBL" id="AOZ97936.1"/>
    </source>
</evidence>
<dbReference type="OrthoDB" id="9864284at2"/>
<keyword evidence="2" id="KW-1185">Reference proteome</keyword>
<proteinExistence type="predicted"/>
<evidence type="ECO:0000313" key="2">
    <source>
        <dbReference type="Proteomes" id="UP000179284"/>
    </source>
</evidence>
<accession>A0A1D9P5N7</accession>
<dbReference type="EMBL" id="CP017832">
    <property type="protein sequence ID" value="AOZ97936.1"/>
    <property type="molecule type" value="Genomic_DNA"/>
</dbReference>
<sequence length="104" mass="12597">MTQNKQLWALRWSPVGYKVTYKAFIIAEDSLEANYFWNKYQKQHNEVHDTWTRARLRVQGYATFHPSDENEEKEFKRLFPRKRKAGVYLCDVERENLTTDHVND</sequence>
<dbReference type="AlphaFoldDB" id="A0A1D9P5N7"/>
<dbReference type="KEGG" id="bhu:bhn_II137"/>
<dbReference type="Proteomes" id="UP000179284">
    <property type="component" value="Plasmid pNP144"/>
</dbReference>
<organism evidence="1 2">
    <name type="scientific">Butyrivibrio hungatei</name>
    <dbReference type="NCBI Taxonomy" id="185008"/>
    <lineage>
        <taxon>Bacteria</taxon>
        <taxon>Bacillati</taxon>
        <taxon>Bacillota</taxon>
        <taxon>Clostridia</taxon>
        <taxon>Lachnospirales</taxon>
        <taxon>Lachnospiraceae</taxon>
        <taxon>Butyrivibrio</taxon>
    </lineage>
</organism>
<geneLocation type="plasmid" evidence="2">
    <name>pnp144</name>
</geneLocation>
<gene>
    <name evidence="1" type="ORF">bhn_II137</name>
</gene>
<protein>
    <submittedName>
        <fullName evidence="1">Uncharacterized protein</fullName>
    </submittedName>
</protein>